<keyword evidence="3" id="KW-0804">Transcription</keyword>
<keyword evidence="2" id="KW-0238">DNA-binding</keyword>
<gene>
    <name evidence="5" type="ORF">SAMN05216377_11684</name>
</gene>
<dbReference type="InterPro" id="IPR036388">
    <property type="entry name" value="WH-like_DNA-bd_sf"/>
</dbReference>
<dbReference type="PANTHER" id="PTHR33204:SF18">
    <property type="entry name" value="TRANSCRIPTIONAL REGULATORY PROTEIN"/>
    <property type="match status" value="1"/>
</dbReference>
<name>A0A1G7XTF7_PSEOR</name>
<dbReference type="EMBL" id="FNBE01000016">
    <property type="protein sequence ID" value="SDG87495.1"/>
    <property type="molecule type" value="Genomic_DNA"/>
</dbReference>
<dbReference type="PROSITE" id="PS51118">
    <property type="entry name" value="HTH_HXLR"/>
    <property type="match status" value="1"/>
</dbReference>
<keyword evidence="1" id="KW-0805">Transcription regulation</keyword>
<dbReference type="GO" id="GO:0003677">
    <property type="term" value="F:DNA binding"/>
    <property type="evidence" value="ECO:0007669"/>
    <property type="project" value="UniProtKB-KW"/>
</dbReference>
<evidence type="ECO:0000313" key="5">
    <source>
        <dbReference type="EMBL" id="SDG87495.1"/>
    </source>
</evidence>
<dbReference type="InterPro" id="IPR002577">
    <property type="entry name" value="HTH_HxlR"/>
</dbReference>
<dbReference type="PANTHER" id="PTHR33204">
    <property type="entry name" value="TRANSCRIPTIONAL REGULATOR, MARR FAMILY"/>
    <property type="match status" value="1"/>
</dbReference>
<accession>A0A1G7XTF7</accession>
<evidence type="ECO:0000256" key="1">
    <source>
        <dbReference type="ARBA" id="ARBA00023015"/>
    </source>
</evidence>
<dbReference type="AlphaFoldDB" id="A0A1G7XTF7"/>
<dbReference type="Proteomes" id="UP000198967">
    <property type="component" value="Unassembled WGS sequence"/>
</dbReference>
<dbReference type="Gene3D" id="1.10.10.10">
    <property type="entry name" value="Winged helix-like DNA-binding domain superfamily/Winged helix DNA-binding domain"/>
    <property type="match status" value="1"/>
</dbReference>
<protein>
    <submittedName>
        <fullName evidence="5">Transcriptional regulator, HxlR family</fullName>
    </submittedName>
</protein>
<evidence type="ECO:0000256" key="3">
    <source>
        <dbReference type="ARBA" id="ARBA00023163"/>
    </source>
</evidence>
<sequence length="93" mass="10675">MADALRVVGDRWALLALREVGFGVTRFSDIQRHTGAPRASLSARLRDLEGHGLLERHRYSEHPPRDEYRLTEAGRQLLPVLGALREWGERYAR</sequence>
<feature type="domain" description="HTH hxlR-type" evidence="4">
    <location>
        <begin position="1"/>
        <end position="93"/>
    </location>
</feature>
<keyword evidence="6" id="KW-1185">Reference proteome</keyword>
<reference evidence="5 6" key="1">
    <citation type="submission" date="2016-10" db="EMBL/GenBank/DDBJ databases">
        <authorList>
            <person name="de Groot N.N."/>
        </authorList>
    </citation>
    <scope>NUCLEOTIDE SEQUENCE [LARGE SCALE GENOMIC DNA]</scope>
    <source>
        <strain evidence="5 6">CGMCC 4.3143</strain>
    </source>
</reference>
<dbReference type="STRING" id="366584.SAMN05216377_11684"/>
<evidence type="ECO:0000256" key="2">
    <source>
        <dbReference type="ARBA" id="ARBA00023125"/>
    </source>
</evidence>
<organism evidence="5 6">
    <name type="scientific">Pseudonocardia oroxyli</name>
    <dbReference type="NCBI Taxonomy" id="366584"/>
    <lineage>
        <taxon>Bacteria</taxon>
        <taxon>Bacillati</taxon>
        <taxon>Actinomycetota</taxon>
        <taxon>Actinomycetes</taxon>
        <taxon>Pseudonocardiales</taxon>
        <taxon>Pseudonocardiaceae</taxon>
        <taxon>Pseudonocardia</taxon>
    </lineage>
</organism>
<evidence type="ECO:0000313" key="6">
    <source>
        <dbReference type="Proteomes" id="UP000198967"/>
    </source>
</evidence>
<proteinExistence type="predicted"/>
<dbReference type="SUPFAM" id="SSF46785">
    <property type="entry name" value="Winged helix' DNA-binding domain"/>
    <property type="match status" value="1"/>
</dbReference>
<dbReference type="InterPro" id="IPR036390">
    <property type="entry name" value="WH_DNA-bd_sf"/>
</dbReference>
<dbReference type="Pfam" id="PF01638">
    <property type="entry name" value="HxlR"/>
    <property type="match status" value="1"/>
</dbReference>
<evidence type="ECO:0000259" key="4">
    <source>
        <dbReference type="PROSITE" id="PS51118"/>
    </source>
</evidence>